<evidence type="ECO:0000256" key="1">
    <source>
        <dbReference type="ARBA" id="ARBA00022857"/>
    </source>
</evidence>
<dbReference type="InterPro" id="IPR020843">
    <property type="entry name" value="ER"/>
</dbReference>
<dbReference type="SUPFAM" id="SSF51735">
    <property type="entry name" value="NAD(P)-binding Rossmann-fold domains"/>
    <property type="match status" value="1"/>
</dbReference>
<comment type="caution">
    <text evidence="4">The sequence shown here is derived from an EMBL/GenBank/DDBJ whole genome shotgun (WGS) entry which is preliminary data.</text>
</comment>
<dbReference type="GO" id="GO:0035925">
    <property type="term" value="F:mRNA 3'-UTR AU-rich region binding"/>
    <property type="evidence" value="ECO:0007669"/>
    <property type="project" value="TreeGrafter"/>
</dbReference>
<dbReference type="SMART" id="SM00829">
    <property type="entry name" value="PKS_ER"/>
    <property type="match status" value="1"/>
</dbReference>
<sequence>MAQAIRIGQFGGPEVLRYEEIGAIGDPGPGEVKLRHEAVGLNFIDVYYRTGVYQPPNGFPFIPGNEGAGVVVATGPGVAEFAPGDRVAYTGPLGAYATERLIPAASLVRLPDGIPFETGAAMMLKGLTAQYLLRRTYKVEPGQTILFHAAAGGVGLIACRWAKALGATVIGTAGSAEKIALAEANGCDHVIDYRRENFVERVLEITGGGKCDVVYDSIGKDTFPGSLDCLKPFGMWVLFGQSSGVIEGFDLNLLARKGSLYATRPTIFTHIADRAVMQAMADELFEAVRTGMVEIPVNQRFPLSEAAEAHRALEGRATTGASVLLP</sequence>
<dbReference type="PANTHER" id="PTHR48106:SF13">
    <property type="entry name" value="QUINONE OXIDOREDUCTASE-RELATED"/>
    <property type="match status" value="1"/>
</dbReference>
<dbReference type="Gene3D" id="3.40.50.720">
    <property type="entry name" value="NAD(P)-binding Rossmann-like Domain"/>
    <property type="match status" value="1"/>
</dbReference>
<keyword evidence="5" id="KW-1185">Reference proteome</keyword>
<dbReference type="Gene3D" id="3.90.180.10">
    <property type="entry name" value="Medium-chain alcohol dehydrogenases, catalytic domain"/>
    <property type="match status" value="1"/>
</dbReference>
<dbReference type="FunFam" id="3.40.50.720:FF:000053">
    <property type="entry name" value="Quinone oxidoreductase 1"/>
    <property type="match status" value="1"/>
</dbReference>
<name>A0A964T6E7_9HYPH</name>
<keyword evidence="2" id="KW-0560">Oxidoreductase</keyword>
<protein>
    <submittedName>
        <fullName evidence="4">Quinone oxidoreductase</fullName>
    </submittedName>
</protein>
<dbReference type="NCBIfam" id="NF008024">
    <property type="entry name" value="PRK10754.1"/>
    <property type="match status" value="1"/>
</dbReference>
<dbReference type="RefSeq" id="WP_161141732.1">
    <property type="nucleotide sequence ID" value="NZ_SPKJ01000072.1"/>
</dbReference>
<dbReference type="OrthoDB" id="9805883at2"/>
<dbReference type="InterPro" id="IPR036291">
    <property type="entry name" value="NAD(P)-bd_dom_sf"/>
</dbReference>
<dbReference type="GO" id="GO:0003960">
    <property type="term" value="F:quinone reductase (NADPH) activity"/>
    <property type="evidence" value="ECO:0007669"/>
    <property type="project" value="InterPro"/>
</dbReference>
<accession>A0A964T6E7</accession>
<dbReference type="InterPro" id="IPR047618">
    <property type="entry name" value="QOR-like"/>
</dbReference>
<gene>
    <name evidence="4" type="ORF">E4O86_16905</name>
</gene>
<reference evidence="4" key="1">
    <citation type="submission" date="2019-03" db="EMBL/GenBank/DDBJ databases">
        <title>Afifella sp. nov., isolated from activated sludge.</title>
        <authorList>
            <person name="Li Q."/>
            <person name="Liu Y."/>
        </authorList>
    </citation>
    <scope>NUCLEOTIDE SEQUENCE</scope>
    <source>
        <strain evidence="4">L72</strain>
    </source>
</reference>
<organism evidence="4 5">
    <name type="scientific">Propylenella binzhouense</name>
    <dbReference type="NCBI Taxonomy" id="2555902"/>
    <lineage>
        <taxon>Bacteria</taxon>
        <taxon>Pseudomonadati</taxon>
        <taxon>Pseudomonadota</taxon>
        <taxon>Alphaproteobacteria</taxon>
        <taxon>Hyphomicrobiales</taxon>
        <taxon>Propylenellaceae</taxon>
        <taxon>Propylenella</taxon>
    </lineage>
</organism>
<evidence type="ECO:0000313" key="5">
    <source>
        <dbReference type="Proteomes" id="UP000773614"/>
    </source>
</evidence>
<keyword evidence="1" id="KW-0521">NADP</keyword>
<dbReference type="InterPro" id="IPR013149">
    <property type="entry name" value="ADH-like_C"/>
</dbReference>
<feature type="domain" description="Enoyl reductase (ER)" evidence="3">
    <location>
        <begin position="11"/>
        <end position="324"/>
    </location>
</feature>
<dbReference type="InterPro" id="IPR011032">
    <property type="entry name" value="GroES-like_sf"/>
</dbReference>
<proteinExistence type="predicted"/>
<dbReference type="PANTHER" id="PTHR48106">
    <property type="entry name" value="QUINONE OXIDOREDUCTASE PIG3-RELATED"/>
    <property type="match status" value="1"/>
</dbReference>
<dbReference type="AlphaFoldDB" id="A0A964T6E7"/>
<dbReference type="GO" id="GO:0070402">
    <property type="term" value="F:NADPH binding"/>
    <property type="evidence" value="ECO:0007669"/>
    <property type="project" value="TreeGrafter"/>
</dbReference>
<evidence type="ECO:0000259" key="3">
    <source>
        <dbReference type="SMART" id="SM00829"/>
    </source>
</evidence>
<dbReference type="EMBL" id="SPKJ01000072">
    <property type="protein sequence ID" value="MYZ49391.1"/>
    <property type="molecule type" value="Genomic_DNA"/>
</dbReference>
<dbReference type="CDD" id="cd05286">
    <property type="entry name" value="QOR2"/>
    <property type="match status" value="1"/>
</dbReference>
<dbReference type="GO" id="GO:0005829">
    <property type="term" value="C:cytosol"/>
    <property type="evidence" value="ECO:0007669"/>
    <property type="project" value="TreeGrafter"/>
</dbReference>
<dbReference type="SUPFAM" id="SSF50129">
    <property type="entry name" value="GroES-like"/>
    <property type="match status" value="1"/>
</dbReference>
<evidence type="ECO:0000313" key="4">
    <source>
        <dbReference type="EMBL" id="MYZ49391.1"/>
    </source>
</evidence>
<evidence type="ECO:0000256" key="2">
    <source>
        <dbReference type="ARBA" id="ARBA00023002"/>
    </source>
</evidence>
<dbReference type="Pfam" id="PF00107">
    <property type="entry name" value="ADH_zinc_N"/>
    <property type="match status" value="1"/>
</dbReference>
<dbReference type="InterPro" id="IPR013154">
    <property type="entry name" value="ADH-like_N"/>
</dbReference>
<dbReference type="Pfam" id="PF08240">
    <property type="entry name" value="ADH_N"/>
    <property type="match status" value="1"/>
</dbReference>
<dbReference type="Proteomes" id="UP000773614">
    <property type="component" value="Unassembled WGS sequence"/>
</dbReference>